<dbReference type="Pfam" id="PF07963">
    <property type="entry name" value="N_methyl"/>
    <property type="match status" value="1"/>
</dbReference>
<dbReference type="InterPro" id="IPR045584">
    <property type="entry name" value="Pilin-like"/>
</dbReference>
<dbReference type="EMBL" id="MGAV01000024">
    <property type="protein sequence ID" value="OGK53146.1"/>
    <property type="molecule type" value="Genomic_DNA"/>
</dbReference>
<dbReference type="NCBIfam" id="TIGR02532">
    <property type="entry name" value="IV_pilin_GFxxxE"/>
    <property type="match status" value="1"/>
</dbReference>
<gene>
    <name evidence="2" type="ORF">A3H78_02065</name>
</gene>
<accession>A0A1F7JC03</accession>
<dbReference type="Proteomes" id="UP000177418">
    <property type="component" value="Unassembled WGS sequence"/>
</dbReference>
<feature type="transmembrane region" description="Helical" evidence="1">
    <location>
        <begin position="12"/>
        <end position="34"/>
    </location>
</feature>
<proteinExistence type="predicted"/>
<keyword evidence="1" id="KW-1133">Transmembrane helix</keyword>
<name>A0A1F7JC03_9BACT</name>
<keyword evidence="1" id="KW-0812">Transmembrane</keyword>
<dbReference type="SUPFAM" id="SSF54523">
    <property type="entry name" value="Pili subunits"/>
    <property type="match status" value="1"/>
</dbReference>
<keyword evidence="1" id="KW-0472">Membrane</keyword>
<evidence type="ECO:0000256" key="1">
    <source>
        <dbReference type="SAM" id="Phobius"/>
    </source>
</evidence>
<evidence type="ECO:0000313" key="2">
    <source>
        <dbReference type="EMBL" id="OGK53146.1"/>
    </source>
</evidence>
<dbReference type="InterPro" id="IPR012902">
    <property type="entry name" value="N_methyl_site"/>
</dbReference>
<evidence type="ECO:0008006" key="4">
    <source>
        <dbReference type="Google" id="ProtNLM"/>
    </source>
</evidence>
<dbReference type="AlphaFoldDB" id="A0A1F7JC03"/>
<reference evidence="2 3" key="1">
    <citation type="journal article" date="2016" name="Nat. Commun.">
        <title>Thousands of microbial genomes shed light on interconnected biogeochemical processes in an aquifer system.</title>
        <authorList>
            <person name="Anantharaman K."/>
            <person name="Brown C.T."/>
            <person name="Hug L.A."/>
            <person name="Sharon I."/>
            <person name="Castelle C.J."/>
            <person name="Probst A.J."/>
            <person name="Thomas B.C."/>
            <person name="Singh A."/>
            <person name="Wilkins M.J."/>
            <person name="Karaoz U."/>
            <person name="Brodie E.L."/>
            <person name="Williams K.H."/>
            <person name="Hubbard S.S."/>
            <person name="Banfield J.F."/>
        </authorList>
    </citation>
    <scope>NUCLEOTIDE SEQUENCE [LARGE SCALE GENOMIC DNA]</scope>
</reference>
<comment type="caution">
    <text evidence="2">The sequence shown here is derived from an EMBL/GenBank/DDBJ whole genome shotgun (WGS) entry which is preliminary data.</text>
</comment>
<sequence length="181" mass="20302">MKKKSGFTLIEMIVVIGVISITIPTIFSLMFLSFQSQKRVKALASVKQSGDYTLSVMQSLIRQYANSIYSIGDISPVNQICSSAGDEAVEPLYFKDDTDHFFNFAIQDGRIASYSGTMVYYLTPEDVVADDTTFSMSCTRLTDFDPPLVTIDFTLSVGQGKLRREEKATLRYQTKVKLRNL</sequence>
<evidence type="ECO:0000313" key="3">
    <source>
        <dbReference type="Proteomes" id="UP000177418"/>
    </source>
</evidence>
<protein>
    <recommendedName>
        <fullName evidence="4">Type II secretion system protein GspH</fullName>
    </recommendedName>
</protein>
<organism evidence="2 3">
    <name type="scientific">Candidatus Roizmanbacteria bacterium RIFCSPLOWO2_02_FULL_36_11</name>
    <dbReference type="NCBI Taxonomy" id="1802071"/>
    <lineage>
        <taxon>Bacteria</taxon>
        <taxon>Candidatus Roizmaniibacteriota</taxon>
    </lineage>
</organism>